<evidence type="ECO:0000256" key="1">
    <source>
        <dbReference type="SAM" id="Phobius"/>
    </source>
</evidence>
<dbReference type="GO" id="GO:0016989">
    <property type="term" value="F:sigma factor antagonist activity"/>
    <property type="evidence" value="ECO:0007669"/>
    <property type="project" value="TreeGrafter"/>
</dbReference>
<dbReference type="InterPro" id="IPR012373">
    <property type="entry name" value="Ferrdict_sens_TM"/>
</dbReference>
<evidence type="ECO:0000259" key="3">
    <source>
        <dbReference type="Pfam" id="PF16344"/>
    </source>
</evidence>
<keyword evidence="1" id="KW-0812">Transmembrane</keyword>
<evidence type="ECO:0008006" key="6">
    <source>
        <dbReference type="Google" id="ProtNLM"/>
    </source>
</evidence>
<keyword evidence="5" id="KW-1185">Reference proteome</keyword>
<name>A0A1Y1CHY2_9BACT</name>
<feature type="domain" description="Protein FecR C-terminal" evidence="3">
    <location>
        <begin position="263"/>
        <end position="323"/>
    </location>
</feature>
<dbReference type="Pfam" id="PF16344">
    <property type="entry name" value="FecR_C"/>
    <property type="match status" value="1"/>
</dbReference>
<feature type="domain" description="FecR protein" evidence="2">
    <location>
        <begin position="116"/>
        <end position="212"/>
    </location>
</feature>
<dbReference type="OrthoDB" id="676789at2"/>
<dbReference type="InterPro" id="IPR006860">
    <property type="entry name" value="FecR"/>
</dbReference>
<gene>
    <name evidence="4" type="ORF">ALGA_1610</name>
</gene>
<keyword evidence="1" id="KW-0472">Membrane</keyword>
<dbReference type="PANTHER" id="PTHR30273:SF2">
    <property type="entry name" value="PROTEIN FECR"/>
    <property type="match status" value="1"/>
</dbReference>
<protein>
    <recommendedName>
        <fullName evidence="6">FecR protein domain-containing protein</fullName>
    </recommendedName>
</protein>
<reference evidence="5" key="2">
    <citation type="journal article" date="2020" name="Antonie Van Leeuwenhoek">
        <title>Labilibaculum antarcticum sp. nov., a novel facultative anaerobic, psychrotorelant bacterium isolated from marine sediment of Antarctica.</title>
        <authorList>
            <person name="Watanabe M."/>
            <person name="Kojima H."/>
            <person name="Fukui M."/>
        </authorList>
    </citation>
    <scope>NUCLEOTIDE SEQUENCE [LARGE SCALE GENOMIC DNA]</scope>
    <source>
        <strain evidence="5">SPP2</strain>
    </source>
</reference>
<feature type="transmembrane region" description="Helical" evidence="1">
    <location>
        <begin position="80"/>
        <end position="103"/>
    </location>
</feature>
<dbReference type="AlphaFoldDB" id="A0A1Y1CHY2"/>
<dbReference type="Gene3D" id="2.60.120.1440">
    <property type="match status" value="1"/>
</dbReference>
<dbReference type="Pfam" id="PF04773">
    <property type="entry name" value="FecR"/>
    <property type="match status" value="1"/>
</dbReference>
<evidence type="ECO:0000259" key="2">
    <source>
        <dbReference type="Pfam" id="PF04773"/>
    </source>
</evidence>
<accession>A0A1Y1CHY2</accession>
<keyword evidence="1" id="KW-1133">Transmembrane helix</keyword>
<proteinExistence type="predicted"/>
<dbReference type="EMBL" id="AP018042">
    <property type="protein sequence ID" value="BAX79986.1"/>
    <property type="molecule type" value="Genomic_DNA"/>
</dbReference>
<sequence length="346" mass="39335">MKEEIEKYIEGNYSNKELEDAISILNDRSAQPKLEKVMNGFWRKCSNDTVGNPQFFDQILSNVHHEINLTHRDISISRKVYFIFSKVAAIVIVPLLIALIYFANDSLKSSYVAQNTITVPLGAVSQFKLPDGTKVWLNSGSKFTYPSSFQEANLRLVHLEGEAYFDVQKNLDLPFVIDMKNLDVKVTGTAFNIRSYDDENQMTVALVEGSVNLGQLNELDGTFSNVNSLVPNEVATLNKVKNKMDIQKLKDINKYISWKEGRTVFDNDPIDAVIARFEKMYNVDIIVDSDELKQYRFTLTFINETMERALRILELSSPLSYEIVECKGSEAGVFGKRTIILKKAKI</sequence>
<dbReference type="RefSeq" id="WP_096428862.1">
    <property type="nucleotide sequence ID" value="NZ_AP018042.1"/>
</dbReference>
<dbReference type="Gene3D" id="3.55.50.30">
    <property type="match status" value="1"/>
</dbReference>
<dbReference type="InterPro" id="IPR032508">
    <property type="entry name" value="FecR_C"/>
</dbReference>
<dbReference type="Proteomes" id="UP000218267">
    <property type="component" value="Chromosome"/>
</dbReference>
<dbReference type="KEGG" id="mbas:ALGA_1610"/>
<evidence type="ECO:0000313" key="4">
    <source>
        <dbReference type="EMBL" id="BAX79986.1"/>
    </source>
</evidence>
<evidence type="ECO:0000313" key="5">
    <source>
        <dbReference type="Proteomes" id="UP000218267"/>
    </source>
</evidence>
<dbReference type="PANTHER" id="PTHR30273">
    <property type="entry name" value="PERIPLASMIC SIGNAL SENSOR AND SIGMA FACTOR ACTIVATOR FECR-RELATED"/>
    <property type="match status" value="1"/>
</dbReference>
<organism evidence="4 5">
    <name type="scientific">Labilibaculum antarcticum</name>
    <dbReference type="NCBI Taxonomy" id="1717717"/>
    <lineage>
        <taxon>Bacteria</taxon>
        <taxon>Pseudomonadati</taxon>
        <taxon>Bacteroidota</taxon>
        <taxon>Bacteroidia</taxon>
        <taxon>Marinilabiliales</taxon>
        <taxon>Marinifilaceae</taxon>
        <taxon>Labilibaculum</taxon>
    </lineage>
</organism>
<dbReference type="PIRSF" id="PIRSF018266">
    <property type="entry name" value="FecR"/>
    <property type="match status" value="1"/>
</dbReference>
<reference evidence="4 5" key="1">
    <citation type="journal article" date="2018" name="Mar. Genomics">
        <title>Complete genome sequence of Marinifilaceae bacterium strain SPP2, isolated from the Antarctic marine sediment.</title>
        <authorList>
            <person name="Watanabe M."/>
            <person name="Kojima H."/>
            <person name="Fukui M."/>
        </authorList>
    </citation>
    <scope>NUCLEOTIDE SEQUENCE [LARGE SCALE GENOMIC DNA]</scope>
    <source>
        <strain evidence="4 5">SPP2</strain>
    </source>
</reference>